<comment type="caution">
    <text evidence="11">The sequence shown here is derived from an EMBL/GenBank/DDBJ whole genome shotgun (WGS) entry which is preliminary data.</text>
</comment>
<evidence type="ECO:0000313" key="11">
    <source>
        <dbReference type="EMBL" id="ORY33600.1"/>
    </source>
</evidence>
<name>A0A1Y2BGB3_9FUNG</name>
<dbReference type="Proteomes" id="UP000193642">
    <property type="component" value="Unassembled WGS sequence"/>
</dbReference>
<evidence type="ECO:0000256" key="7">
    <source>
        <dbReference type="ARBA" id="ARBA00022833"/>
    </source>
</evidence>
<evidence type="ECO:0000256" key="5">
    <source>
        <dbReference type="ARBA" id="ARBA00022729"/>
    </source>
</evidence>
<keyword evidence="3 9" id="KW-0645">Protease</keyword>
<dbReference type="GO" id="GO:0006508">
    <property type="term" value="P:proteolysis"/>
    <property type="evidence" value="ECO:0007669"/>
    <property type="project" value="UniProtKB-KW"/>
</dbReference>
<dbReference type="SUPFAM" id="SSF53187">
    <property type="entry name" value="Zn-dependent exopeptidases"/>
    <property type="match status" value="1"/>
</dbReference>
<comment type="similarity">
    <text evidence="8">Belongs to the peptidase M28 family. M28E subfamily.</text>
</comment>
<keyword evidence="12" id="KW-1185">Reference proteome</keyword>
<accession>A0A1Y2BGB3</accession>
<sequence length="334" mass="35807">MPSTCSQQSAVTPLLTKVSIPEVTKFLTGLTLFPERFYTSKNGVDAANWIAARCKELPVPAGTKLTISLFNHTGFIQPSVIARYESATPPADGFKGTIIIGSHFDTATNGTKGNEDAIDGPNPGADDCSSGSTSVFEALRVLTTQGFIPGRALEFHWYAAEEVGLYGSIEIARQYAKQGRDVVGYLNLDQTGYVRARTTPIVGIFSSESTAPATKFISSVVATYSGLPQVGGQKCDEELCSDNFSWTRYGFESAMLMESGIKNTFPYNDMVKPDGSPLDTLDVVNMTHVAVFAKIALGWTVELSLATAKSSSAGSFVGYETAFFLLVGSLLVYL</sequence>
<reference evidence="11 12" key="1">
    <citation type="submission" date="2016-07" db="EMBL/GenBank/DDBJ databases">
        <title>Pervasive Adenine N6-methylation of Active Genes in Fungi.</title>
        <authorList>
            <consortium name="DOE Joint Genome Institute"/>
            <person name="Mondo S.J."/>
            <person name="Dannebaum R.O."/>
            <person name="Kuo R.C."/>
            <person name="Labutti K."/>
            <person name="Haridas S."/>
            <person name="Kuo A."/>
            <person name="Salamov A."/>
            <person name="Ahrendt S.R."/>
            <person name="Lipzen A."/>
            <person name="Sullivan W."/>
            <person name="Andreopoulos W.B."/>
            <person name="Clum A."/>
            <person name="Lindquist E."/>
            <person name="Daum C."/>
            <person name="Ramamoorthy G.K."/>
            <person name="Gryganskyi A."/>
            <person name="Culley D."/>
            <person name="Magnuson J.K."/>
            <person name="James T.Y."/>
            <person name="O'Malley M.A."/>
            <person name="Stajich J.E."/>
            <person name="Spatafora J.W."/>
            <person name="Visel A."/>
            <person name="Grigoriev I.V."/>
        </authorList>
    </citation>
    <scope>NUCLEOTIDE SEQUENCE [LARGE SCALE GENOMIC DNA]</scope>
    <source>
        <strain evidence="11 12">JEL800</strain>
    </source>
</reference>
<keyword evidence="2" id="KW-0031">Aminopeptidase</keyword>
<evidence type="ECO:0000313" key="12">
    <source>
        <dbReference type="Proteomes" id="UP000193642"/>
    </source>
</evidence>
<dbReference type="GO" id="GO:0046872">
    <property type="term" value="F:metal ion binding"/>
    <property type="evidence" value="ECO:0007669"/>
    <property type="project" value="UniProtKB-KW"/>
</dbReference>
<dbReference type="GO" id="GO:0008235">
    <property type="term" value="F:metalloexopeptidase activity"/>
    <property type="evidence" value="ECO:0007669"/>
    <property type="project" value="InterPro"/>
</dbReference>
<dbReference type="InterPro" id="IPR045175">
    <property type="entry name" value="M28_fam"/>
</dbReference>
<evidence type="ECO:0000256" key="3">
    <source>
        <dbReference type="ARBA" id="ARBA00022670"/>
    </source>
</evidence>
<dbReference type="STRING" id="329046.A0A1Y2BGB3"/>
<dbReference type="Pfam" id="PF04389">
    <property type="entry name" value="Peptidase_M28"/>
    <property type="match status" value="1"/>
</dbReference>
<evidence type="ECO:0000256" key="8">
    <source>
        <dbReference type="ARBA" id="ARBA00043962"/>
    </source>
</evidence>
<organism evidence="11 12">
    <name type="scientific">Rhizoclosmatium globosum</name>
    <dbReference type="NCBI Taxonomy" id="329046"/>
    <lineage>
        <taxon>Eukaryota</taxon>
        <taxon>Fungi</taxon>
        <taxon>Fungi incertae sedis</taxon>
        <taxon>Chytridiomycota</taxon>
        <taxon>Chytridiomycota incertae sedis</taxon>
        <taxon>Chytridiomycetes</taxon>
        <taxon>Chytridiales</taxon>
        <taxon>Chytriomycetaceae</taxon>
        <taxon>Rhizoclosmatium</taxon>
    </lineage>
</organism>
<proteinExistence type="inferred from homology"/>
<keyword evidence="6 9" id="KW-0378">Hydrolase</keyword>
<dbReference type="Gene3D" id="3.40.630.10">
    <property type="entry name" value="Zn peptidases"/>
    <property type="match status" value="1"/>
</dbReference>
<evidence type="ECO:0000259" key="10">
    <source>
        <dbReference type="Pfam" id="PF04389"/>
    </source>
</evidence>
<dbReference type="AlphaFoldDB" id="A0A1Y2BGB3"/>
<evidence type="ECO:0000256" key="9">
    <source>
        <dbReference type="RuleBase" id="RU361240"/>
    </source>
</evidence>
<evidence type="ECO:0000256" key="1">
    <source>
        <dbReference type="ARBA" id="ARBA00001947"/>
    </source>
</evidence>
<evidence type="ECO:0000256" key="6">
    <source>
        <dbReference type="ARBA" id="ARBA00022801"/>
    </source>
</evidence>
<gene>
    <name evidence="11" type="ORF">BCR33DRAFT_665224</name>
</gene>
<dbReference type="OrthoDB" id="2214at2759"/>
<dbReference type="EMBL" id="MCGO01000067">
    <property type="protein sequence ID" value="ORY33600.1"/>
    <property type="molecule type" value="Genomic_DNA"/>
</dbReference>
<dbReference type="InterPro" id="IPR007484">
    <property type="entry name" value="Peptidase_M28"/>
</dbReference>
<keyword evidence="5" id="KW-0732">Signal</keyword>
<dbReference type="PANTHER" id="PTHR12147">
    <property type="entry name" value="METALLOPEPTIDASE M28 FAMILY MEMBER"/>
    <property type="match status" value="1"/>
</dbReference>
<keyword evidence="7 9" id="KW-0862">Zinc</keyword>
<dbReference type="GO" id="GO:0004177">
    <property type="term" value="F:aminopeptidase activity"/>
    <property type="evidence" value="ECO:0007669"/>
    <property type="project" value="UniProtKB-KW"/>
</dbReference>
<keyword evidence="4 9" id="KW-0479">Metal-binding</keyword>
<protein>
    <recommendedName>
        <fullName evidence="9">Peptide hydrolase</fullName>
        <ecNumber evidence="9">3.4.-.-</ecNumber>
    </recommendedName>
</protein>
<evidence type="ECO:0000256" key="2">
    <source>
        <dbReference type="ARBA" id="ARBA00022438"/>
    </source>
</evidence>
<dbReference type="PANTHER" id="PTHR12147:SF56">
    <property type="entry name" value="AMINOPEPTIDASE YDR415C-RELATED"/>
    <property type="match status" value="1"/>
</dbReference>
<dbReference type="EC" id="3.4.-.-" evidence="9"/>
<feature type="domain" description="Peptidase M28" evidence="10">
    <location>
        <begin position="80"/>
        <end position="263"/>
    </location>
</feature>
<comment type="cofactor">
    <cofactor evidence="1">
        <name>Zn(2+)</name>
        <dbReference type="ChEBI" id="CHEBI:29105"/>
    </cofactor>
</comment>
<evidence type="ECO:0000256" key="4">
    <source>
        <dbReference type="ARBA" id="ARBA00022723"/>
    </source>
</evidence>